<feature type="transmembrane region" description="Helical" evidence="1">
    <location>
        <begin position="124"/>
        <end position="148"/>
    </location>
</feature>
<sequence>MIIALRRQINKDSYPVNSVTNTKFFFSNNWSQKIDAVGLVQAIRNEGEGYLLRLVNDCLYRPVDPENGLRVKNPFDGLNGNGTGGTTQAIINLANPHNTLFSVSFNYYKSFLSYRRPETRMQQLWEILIFFKWYIFMAINMIVAYPAIRVMQKQFPTEGEKFKNWYATSPIYQQSECDVIVK</sequence>
<comment type="caution">
    <text evidence="2">The sequence shown here is derived from an EMBL/GenBank/DDBJ whole genome shotgun (WGS) entry which is preliminary data.</text>
</comment>
<keyword evidence="1" id="KW-1133">Transmembrane helix</keyword>
<keyword evidence="1" id="KW-0812">Transmembrane</keyword>
<keyword evidence="1" id="KW-0472">Membrane</keyword>
<gene>
    <name evidence="2" type="ORF">WMG39_23075</name>
</gene>
<evidence type="ECO:0000313" key="2">
    <source>
        <dbReference type="EMBL" id="MEK0187707.1"/>
    </source>
</evidence>
<dbReference type="EMBL" id="JBBLXS010000416">
    <property type="protein sequence ID" value="MEK0187707.1"/>
    <property type="molecule type" value="Genomic_DNA"/>
</dbReference>
<organism evidence="2 3">
    <name type="scientific">Microcoleus anatoxicus PTRS2</name>
    <dbReference type="NCBI Taxonomy" id="2705321"/>
    <lineage>
        <taxon>Bacteria</taxon>
        <taxon>Bacillati</taxon>
        <taxon>Cyanobacteriota</taxon>
        <taxon>Cyanophyceae</taxon>
        <taxon>Oscillatoriophycideae</taxon>
        <taxon>Oscillatoriales</taxon>
        <taxon>Microcoleaceae</taxon>
        <taxon>Microcoleus</taxon>
        <taxon>Microcoleus anatoxicus</taxon>
    </lineage>
</organism>
<protein>
    <submittedName>
        <fullName evidence="2">Uncharacterized protein</fullName>
    </submittedName>
</protein>
<keyword evidence="3" id="KW-1185">Reference proteome</keyword>
<name>A0ABU8YTB4_9CYAN</name>
<proteinExistence type="predicted"/>
<dbReference type="RefSeq" id="WP_340541877.1">
    <property type="nucleotide sequence ID" value="NZ_JBBLXS010000416.1"/>
</dbReference>
<evidence type="ECO:0000256" key="1">
    <source>
        <dbReference type="SAM" id="Phobius"/>
    </source>
</evidence>
<dbReference type="Proteomes" id="UP001384579">
    <property type="component" value="Unassembled WGS sequence"/>
</dbReference>
<reference evidence="2 3" key="1">
    <citation type="journal article" date="2020" name="Harmful Algae">
        <title>Molecular and morphological characterization of a novel dihydroanatoxin-a producing Microcoleus species (cyanobacteria) from the Russian River, California, USA.</title>
        <authorList>
            <person name="Conklin K.Y."/>
            <person name="Stancheva R."/>
            <person name="Otten T.G."/>
            <person name="Fadness R."/>
            <person name="Boyer G.L."/>
            <person name="Read B."/>
            <person name="Zhang X."/>
            <person name="Sheath R.G."/>
        </authorList>
    </citation>
    <scope>NUCLEOTIDE SEQUENCE [LARGE SCALE GENOMIC DNA]</scope>
    <source>
        <strain evidence="2 3">PTRS2</strain>
    </source>
</reference>
<evidence type="ECO:0000313" key="3">
    <source>
        <dbReference type="Proteomes" id="UP001384579"/>
    </source>
</evidence>
<accession>A0ABU8YTB4</accession>